<evidence type="ECO:0000256" key="8">
    <source>
        <dbReference type="ARBA" id="ARBA00023078"/>
    </source>
</evidence>
<evidence type="ECO:0000256" key="12">
    <source>
        <dbReference type="HAMAP-Rule" id="MF_00644"/>
    </source>
</evidence>
<reference evidence="15" key="1">
    <citation type="submission" date="2017-03" db="EMBL/GenBank/DDBJ databases">
        <title>The new red algal subphylum Proteorhodophytina comprises the largest and most divergent plastid genomes known.</title>
        <authorList>
            <person name="Munoz-Gomez S.A."/>
            <person name="Mejia-Franco F.G."/>
            <person name="Durnin K."/>
            <person name="Morgan C."/>
            <person name="Grisdale C.J."/>
            <person name="Archibald J.M."/>
            <person name="Slamovits C.H."/>
        </authorList>
    </citation>
    <scope>NUCLEOTIDE SEQUENCE</scope>
    <source>
        <strain evidence="15">UTEX LB2858</strain>
    </source>
</reference>
<name>A0A1Y9TLN1_9RHOD</name>
<evidence type="ECO:0000256" key="5">
    <source>
        <dbReference type="ARBA" id="ARBA00022531"/>
    </source>
</evidence>
<feature type="transmembrane region" description="Helical" evidence="14">
    <location>
        <begin position="38"/>
        <end position="61"/>
    </location>
</feature>
<dbReference type="InterPro" id="IPR002644">
    <property type="entry name" value="PSII_PsbZ"/>
</dbReference>
<protein>
    <recommendedName>
        <fullName evidence="3 12">Photosystem II reaction center protein Z</fullName>
        <shortName evidence="12">PSII-Z</shortName>
    </recommendedName>
</protein>
<evidence type="ECO:0000256" key="2">
    <source>
        <dbReference type="ARBA" id="ARBA00008367"/>
    </source>
</evidence>
<dbReference type="PANTHER" id="PTHR34971">
    <property type="entry name" value="PHOTOSYSTEM II REACTION CENTER PROTEIN Z"/>
    <property type="match status" value="1"/>
</dbReference>
<dbReference type="PANTHER" id="PTHR34971:SF2">
    <property type="entry name" value="PHOTOSYSTEM II REACTION CENTER PROTEIN Z"/>
    <property type="match status" value="1"/>
</dbReference>
<evidence type="ECO:0000313" key="15">
    <source>
        <dbReference type="EMBL" id="ARO90531.1"/>
    </source>
</evidence>
<comment type="function">
    <text evidence="12">May control the interaction of photosystem II (PSII) cores with the light-harvesting antenna, regulates electron flow through the 2 photosystem reaction centers. PSII is a light-driven water plastoquinone oxidoreductase, using light energy to abstract electrons from H(2)O, generating a proton gradient subsequently used for ATP formation.</text>
</comment>
<sequence>MSIALQFLVLAIIILSILLVISIPVTLASPGKWEESQNLIYTGVGFWAGLIIFTGVITSFIT</sequence>
<keyword evidence="7 12" id="KW-1133">Transmembrane helix</keyword>
<dbReference type="SUPFAM" id="SSF161055">
    <property type="entry name" value="PsbZ-like"/>
    <property type="match status" value="1"/>
</dbReference>
<dbReference type="Gene3D" id="1.10.287.740">
    <property type="entry name" value="Photosystem II PsbZ, reaction centre"/>
    <property type="match status" value="1"/>
</dbReference>
<evidence type="ECO:0000256" key="9">
    <source>
        <dbReference type="ARBA" id="ARBA00023136"/>
    </source>
</evidence>
<comment type="subcellular location">
    <subcellularLocation>
        <location evidence="1">Membrane</location>
        <topology evidence="1">Multi-pass membrane protein</topology>
    </subcellularLocation>
    <subcellularLocation>
        <location evidence="12">Plastid</location>
        <location evidence="12">Chloroplast thylakoid membrane</location>
        <topology evidence="12">Multi-pass membrane protein</topology>
    </subcellularLocation>
</comment>
<evidence type="ECO:0000256" key="4">
    <source>
        <dbReference type="ARBA" id="ARBA00022469"/>
    </source>
</evidence>
<keyword evidence="5 12" id="KW-0602">Photosynthesis</keyword>
<keyword evidence="10 12" id="KW-0604">Photosystem II</keyword>
<geneLocation type="chloroplast" evidence="15"/>
<dbReference type="GO" id="GO:0015979">
    <property type="term" value="P:photosynthesis"/>
    <property type="evidence" value="ECO:0007669"/>
    <property type="project" value="UniProtKB-UniRule"/>
</dbReference>
<keyword evidence="15" id="KW-0934">Plastid</keyword>
<dbReference type="Pfam" id="PF01737">
    <property type="entry name" value="Ycf9"/>
    <property type="match status" value="1"/>
</dbReference>
<dbReference type="GO" id="GO:0009539">
    <property type="term" value="C:photosystem II reaction center"/>
    <property type="evidence" value="ECO:0007669"/>
    <property type="project" value="InterPro"/>
</dbReference>
<dbReference type="GO" id="GO:0042549">
    <property type="term" value="P:photosystem II stabilization"/>
    <property type="evidence" value="ECO:0007669"/>
    <property type="project" value="InterPro"/>
</dbReference>
<keyword evidence="15" id="KW-0150">Chloroplast</keyword>
<keyword evidence="6 12" id="KW-0812">Transmembrane</keyword>
<keyword evidence="8 12" id="KW-0793">Thylakoid</keyword>
<dbReference type="HAMAP" id="MF_00644">
    <property type="entry name" value="PSII_PsbZ"/>
    <property type="match status" value="1"/>
</dbReference>
<organism evidence="15">
    <name type="scientific">Boldia erythrosiphon</name>
    <dbReference type="NCBI Taxonomy" id="74908"/>
    <lineage>
        <taxon>Eukaryota</taxon>
        <taxon>Rhodophyta</taxon>
        <taxon>Compsopogonophyceae</taxon>
        <taxon>Compsopogonales</taxon>
        <taxon>Boldiaceae</taxon>
        <taxon>Boldia</taxon>
    </lineage>
</organism>
<comment type="similarity">
    <text evidence="2 12 13">Belongs to the PsbZ family.</text>
</comment>
<dbReference type="AlphaFoldDB" id="A0A1Y9TLN1"/>
<dbReference type="EMBL" id="KY709208">
    <property type="protein sequence ID" value="ARO90531.1"/>
    <property type="molecule type" value="Genomic_DNA"/>
</dbReference>
<comment type="subunit">
    <text evidence="11 12">PSII is composed of 1 copy each of membrane proteins PsbA, PsbB, PsbC, PsbD, PsbE, PsbF, PsbH, PsbI, PsbJ, PsbK, PsbL, PsbM, PsbT, PsbY, PsbZ, Psb30/Ycf12, at least 3 peripheral proteins of the oxygen-evolving complex and a large number of cofactors. It forms dimeric complexes.</text>
</comment>
<comment type="function">
    <text evidence="13">Controls the interaction of photosystem II (PSII) cores with the light-harvesting antenna, regulates electron flow through the 2 photosystem reaction centers. PSII is a light-driven water plastoquinone oxidoreductase, using light energy to abstract electrons from H(2)O, generating a proton gradient subsequently used for ATP formation.</text>
</comment>
<dbReference type="GO" id="GO:0009535">
    <property type="term" value="C:chloroplast thylakoid membrane"/>
    <property type="evidence" value="ECO:0007669"/>
    <property type="project" value="UniProtKB-SubCell"/>
</dbReference>
<evidence type="ECO:0000256" key="13">
    <source>
        <dbReference type="RuleBase" id="RU003472"/>
    </source>
</evidence>
<evidence type="ECO:0000256" key="11">
    <source>
        <dbReference type="ARBA" id="ARBA00038734"/>
    </source>
</evidence>
<evidence type="ECO:0000256" key="6">
    <source>
        <dbReference type="ARBA" id="ARBA00022692"/>
    </source>
</evidence>
<evidence type="ECO:0000256" key="3">
    <source>
        <dbReference type="ARBA" id="ARBA00021665"/>
    </source>
</evidence>
<gene>
    <name evidence="12 15" type="primary">psbZ</name>
</gene>
<accession>A0A1Y9TLN1</accession>
<dbReference type="GeneID" id="32891522"/>
<dbReference type="NCBIfam" id="TIGR03043">
    <property type="entry name" value="PS_II_psbZ"/>
    <property type="match status" value="1"/>
</dbReference>
<keyword evidence="9 12" id="KW-0472">Membrane</keyword>
<keyword evidence="4 12" id="KW-0674">Reaction center</keyword>
<proteinExistence type="inferred from homology"/>
<evidence type="ECO:0000256" key="1">
    <source>
        <dbReference type="ARBA" id="ARBA00004141"/>
    </source>
</evidence>
<evidence type="ECO:0000256" key="10">
    <source>
        <dbReference type="ARBA" id="ARBA00023276"/>
    </source>
</evidence>
<evidence type="ECO:0000256" key="7">
    <source>
        <dbReference type="ARBA" id="ARBA00022989"/>
    </source>
</evidence>
<evidence type="ECO:0000256" key="14">
    <source>
        <dbReference type="SAM" id="Phobius"/>
    </source>
</evidence>
<dbReference type="RefSeq" id="YP_009369843.1">
    <property type="nucleotide sequence ID" value="NC_034776.1"/>
</dbReference>
<dbReference type="InterPro" id="IPR036512">
    <property type="entry name" value="PSII_PsbZ_sf"/>
</dbReference>